<evidence type="ECO:0000256" key="4">
    <source>
        <dbReference type="ARBA" id="ARBA00022989"/>
    </source>
</evidence>
<feature type="domain" description="Major facilitator superfamily (MFS) profile" evidence="7">
    <location>
        <begin position="28"/>
        <end position="490"/>
    </location>
</feature>
<comment type="subcellular location">
    <subcellularLocation>
        <location evidence="1">Membrane</location>
        <topology evidence="1">Multi-pass membrane protein</topology>
    </subcellularLocation>
</comment>
<feature type="transmembrane region" description="Helical" evidence="6">
    <location>
        <begin position="62"/>
        <end position="82"/>
    </location>
</feature>
<feature type="transmembrane region" description="Helical" evidence="6">
    <location>
        <begin position="285"/>
        <end position="306"/>
    </location>
</feature>
<evidence type="ECO:0000259" key="7">
    <source>
        <dbReference type="PROSITE" id="PS50850"/>
    </source>
</evidence>
<organism evidence="8 9">
    <name type="scientific">Geomonas subterranea</name>
    <dbReference type="NCBI Taxonomy" id="2847989"/>
    <lineage>
        <taxon>Bacteria</taxon>
        <taxon>Pseudomonadati</taxon>
        <taxon>Thermodesulfobacteriota</taxon>
        <taxon>Desulfuromonadia</taxon>
        <taxon>Geobacterales</taxon>
        <taxon>Geobacteraceae</taxon>
        <taxon>Geomonas</taxon>
    </lineage>
</organism>
<keyword evidence="4 6" id="KW-1133">Transmembrane helix</keyword>
<evidence type="ECO:0000313" key="8">
    <source>
        <dbReference type="EMBL" id="QXE90406.1"/>
    </source>
</evidence>
<keyword evidence="3 6" id="KW-0812">Transmembrane</keyword>
<dbReference type="Proteomes" id="UP000683559">
    <property type="component" value="Chromosome"/>
</dbReference>
<evidence type="ECO:0000256" key="2">
    <source>
        <dbReference type="ARBA" id="ARBA00022448"/>
    </source>
</evidence>
<keyword evidence="5 6" id="KW-0472">Membrane</keyword>
<feature type="transmembrane region" description="Helical" evidence="6">
    <location>
        <begin position="94"/>
        <end position="111"/>
    </location>
</feature>
<keyword evidence="9" id="KW-1185">Reference proteome</keyword>
<evidence type="ECO:0000313" key="9">
    <source>
        <dbReference type="Proteomes" id="UP000683559"/>
    </source>
</evidence>
<evidence type="ECO:0000256" key="3">
    <source>
        <dbReference type="ARBA" id="ARBA00022692"/>
    </source>
</evidence>
<reference evidence="8 9" key="1">
    <citation type="submission" date="2021-06" db="EMBL/GenBank/DDBJ databases">
        <title>Gemonas diversity in paddy soil.</title>
        <authorList>
            <person name="Liu G."/>
        </authorList>
    </citation>
    <scope>NUCLEOTIDE SEQUENCE [LARGE SCALE GENOMIC DNA]</scope>
    <source>
        <strain evidence="8 9">RG2</strain>
    </source>
</reference>
<feature type="transmembrane region" description="Helical" evidence="6">
    <location>
        <begin position="318"/>
        <end position="338"/>
    </location>
</feature>
<dbReference type="InterPro" id="IPR020846">
    <property type="entry name" value="MFS_dom"/>
</dbReference>
<feature type="transmembrane region" description="Helical" evidence="6">
    <location>
        <begin position="242"/>
        <end position="264"/>
    </location>
</feature>
<feature type="transmembrane region" description="Helical" evidence="6">
    <location>
        <begin position="377"/>
        <end position="395"/>
    </location>
</feature>
<keyword evidence="2" id="KW-0813">Transport</keyword>
<proteinExistence type="predicted"/>
<dbReference type="PANTHER" id="PTHR42718:SF9">
    <property type="entry name" value="MAJOR FACILITATOR SUPERFAMILY MULTIDRUG TRANSPORTER MFSC"/>
    <property type="match status" value="1"/>
</dbReference>
<dbReference type="CDD" id="cd17321">
    <property type="entry name" value="MFS_MMR_MDR_like"/>
    <property type="match status" value="1"/>
</dbReference>
<dbReference type="EMBL" id="CP077683">
    <property type="protein sequence ID" value="QXE90406.1"/>
    <property type="molecule type" value="Genomic_DNA"/>
</dbReference>
<name>A0ABX8LHL6_9BACT</name>
<dbReference type="Pfam" id="PF07690">
    <property type="entry name" value="MFS_1"/>
    <property type="match status" value="2"/>
</dbReference>
<feature type="transmembrane region" description="Helical" evidence="6">
    <location>
        <begin position="28"/>
        <end position="50"/>
    </location>
</feature>
<dbReference type="PANTHER" id="PTHR42718">
    <property type="entry name" value="MAJOR FACILITATOR SUPERFAMILY MULTIDRUG TRANSPORTER MFSC"/>
    <property type="match status" value="1"/>
</dbReference>
<feature type="transmembrane region" description="Helical" evidence="6">
    <location>
        <begin position="416"/>
        <end position="442"/>
    </location>
</feature>
<evidence type="ECO:0000256" key="5">
    <source>
        <dbReference type="ARBA" id="ARBA00023136"/>
    </source>
</evidence>
<feature type="transmembrane region" description="Helical" evidence="6">
    <location>
        <begin position="181"/>
        <end position="199"/>
    </location>
</feature>
<dbReference type="InterPro" id="IPR011701">
    <property type="entry name" value="MFS"/>
</dbReference>
<protein>
    <submittedName>
        <fullName evidence="8">MFS transporter</fullName>
    </submittedName>
</protein>
<gene>
    <name evidence="8" type="ORF">KP001_18665</name>
</gene>
<feature type="transmembrane region" description="Helical" evidence="6">
    <location>
        <begin position="462"/>
        <end position="483"/>
    </location>
</feature>
<evidence type="ECO:0000256" key="6">
    <source>
        <dbReference type="SAM" id="Phobius"/>
    </source>
</evidence>
<feature type="transmembrane region" description="Helical" evidence="6">
    <location>
        <begin position="219"/>
        <end position="236"/>
    </location>
</feature>
<accession>A0ABX8LHL6</accession>
<feature type="transmembrane region" description="Helical" evidence="6">
    <location>
        <begin position="350"/>
        <end position="371"/>
    </location>
</feature>
<sequence length="494" mass="52034">MDISSDNGNAAIAVGSPAPGAYRGNDKLLLGIVLAVVTFWLFAQTTLNVAPDMRAELRIDESWSNLAVSITALFSGIFIVVMGGGADRFGRVRMALIGVVLSMVGSLFIAGSPTGTVVFLMTGRIIQGLSAACIMPSTLALLKAYYDGAQRQRAVSYWSIGSWGGSGLCSLFGGIVASTIGWRWIFWMAIAVSMISYLLIPGTPESRGEQSGERRRIDWSGLITFMISMVALNVIIGQGSKLGWTSMMILGLAAVFLVTAIAFLKIELSTENAFVDFKLFANSAYTGATLSNFLLNGAAGTLLVSLTLVQTGAGLSSLQAGLLTLGYLVAILATIRVGEKFLQLWGARKPMLLGCAITALGILLTCTTFLYARQYMIVAVIGFTLFGIGLGFYATPSTDAALSNVPQNQVGSAAGIYKMASSLGAAFGVAISAALFTGLSAGHLTYREGLFVGRTDNVQVRYAAAAALLFNAFMVIVAMIAILRTVSPGRKTEN</sequence>
<feature type="transmembrane region" description="Helical" evidence="6">
    <location>
        <begin position="154"/>
        <end position="175"/>
    </location>
</feature>
<dbReference type="PROSITE" id="PS50850">
    <property type="entry name" value="MFS"/>
    <property type="match status" value="1"/>
</dbReference>
<feature type="transmembrane region" description="Helical" evidence="6">
    <location>
        <begin position="117"/>
        <end position="142"/>
    </location>
</feature>
<evidence type="ECO:0000256" key="1">
    <source>
        <dbReference type="ARBA" id="ARBA00004141"/>
    </source>
</evidence>